<accession>A0AAD2H2T9</accession>
<keyword evidence="2" id="KW-1185">Reference proteome</keyword>
<dbReference type="EMBL" id="CAVNYO010000116">
    <property type="protein sequence ID" value="CAK5267124.1"/>
    <property type="molecule type" value="Genomic_DNA"/>
</dbReference>
<organism evidence="1 2">
    <name type="scientific">Mycena citricolor</name>
    <dbReference type="NCBI Taxonomy" id="2018698"/>
    <lineage>
        <taxon>Eukaryota</taxon>
        <taxon>Fungi</taxon>
        <taxon>Dikarya</taxon>
        <taxon>Basidiomycota</taxon>
        <taxon>Agaricomycotina</taxon>
        <taxon>Agaricomycetes</taxon>
        <taxon>Agaricomycetidae</taxon>
        <taxon>Agaricales</taxon>
        <taxon>Marasmiineae</taxon>
        <taxon>Mycenaceae</taxon>
        <taxon>Mycena</taxon>
    </lineage>
</organism>
<dbReference type="AlphaFoldDB" id="A0AAD2H2T9"/>
<evidence type="ECO:0000313" key="1">
    <source>
        <dbReference type="EMBL" id="CAK5267124.1"/>
    </source>
</evidence>
<name>A0AAD2H2T9_9AGAR</name>
<dbReference type="Proteomes" id="UP001295794">
    <property type="component" value="Unassembled WGS sequence"/>
</dbReference>
<protein>
    <submittedName>
        <fullName evidence="1">Uncharacterized protein</fullName>
    </submittedName>
</protein>
<proteinExistence type="predicted"/>
<gene>
    <name evidence="1" type="ORF">MYCIT1_LOCUS9381</name>
</gene>
<comment type="caution">
    <text evidence="1">The sequence shown here is derived from an EMBL/GenBank/DDBJ whole genome shotgun (WGS) entry which is preliminary data.</text>
</comment>
<feature type="non-terminal residue" evidence="1">
    <location>
        <position position="1"/>
    </location>
</feature>
<sequence>SILPRVILYPDVWKRSSIATALVIWGQDKNPLGLHRRNRGLNISLFSALGFHGPEESLPKRLGPRRMIHTSG</sequence>
<evidence type="ECO:0000313" key="2">
    <source>
        <dbReference type="Proteomes" id="UP001295794"/>
    </source>
</evidence>
<reference evidence="1" key="1">
    <citation type="submission" date="2023-11" db="EMBL/GenBank/DDBJ databases">
        <authorList>
            <person name="De Vega J J."/>
            <person name="De Vega J J."/>
        </authorList>
    </citation>
    <scope>NUCLEOTIDE SEQUENCE</scope>
</reference>